<comment type="caution">
    <text evidence="2">The sequence shown here is derived from an EMBL/GenBank/DDBJ whole genome shotgun (WGS) entry which is preliminary data.</text>
</comment>
<name>A0ABD0KMD3_9CAEN</name>
<evidence type="ECO:0000256" key="1">
    <source>
        <dbReference type="SAM" id="MobiDB-lite"/>
    </source>
</evidence>
<dbReference type="AlphaFoldDB" id="A0ABD0KMD3"/>
<accession>A0ABD0KMD3</accession>
<proteinExistence type="predicted"/>
<protein>
    <submittedName>
        <fullName evidence="2">Uncharacterized protein</fullName>
    </submittedName>
</protein>
<gene>
    <name evidence="2" type="ORF">BaRGS_00020564</name>
</gene>
<sequence>MAKKKPATRNMSCPKRSADDDGNDKVSRMMGGYYSYYRPQWQWWNNLQVLARLDCGTTTGTGIVGLERVEPLQHVEQPLLLLFC</sequence>
<evidence type="ECO:0000313" key="2">
    <source>
        <dbReference type="EMBL" id="KAK7488257.1"/>
    </source>
</evidence>
<reference evidence="2 3" key="1">
    <citation type="journal article" date="2023" name="Sci. Data">
        <title>Genome assembly of the Korean intertidal mud-creeper Batillaria attramentaria.</title>
        <authorList>
            <person name="Patra A.K."/>
            <person name="Ho P.T."/>
            <person name="Jun S."/>
            <person name="Lee S.J."/>
            <person name="Kim Y."/>
            <person name="Won Y.J."/>
        </authorList>
    </citation>
    <scope>NUCLEOTIDE SEQUENCE [LARGE SCALE GENOMIC DNA]</scope>
    <source>
        <strain evidence="2">Wonlab-2016</strain>
    </source>
</reference>
<evidence type="ECO:0000313" key="3">
    <source>
        <dbReference type="Proteomes" id="UP001519460"/>
    </source>
</evidence>
<feature type="region of interest" description="Disordered" evidence="1">
    <location>
        <begin position="1"/>
        <end position="24"/>
    </location>
</feature>
<keyword evidence="3" id="KW-1185">Reference proteome</keyword>
<dbReference type="Proteomes" id="UP001519460">
    <property type="component" value="Unassembled WGS sequence"/>
</dbReference>
<organism evidence="2 3">
    <name type="scientific">Batillaria attramentaria</name>
    <dbReference type="NCBI Taxonomy" id="370345"/>
    <lineage>
        <taxon>Eukaryota</taxon>
        <taxon>Metazoa</taxon>
        <taxon>Spiralia</taxon>
        <taxon>Lophotrochozoa</taxon>
        <taxon>Mollusca</taxon>
        <taxon>Gastropoda</taxon>
        <taxon>Caenogastropoda</taxon>
        <taxon>Sorbeoconcha</taxon>
        <taxon>Cerithioidea</taxon>
        <taxon>Batillariidae</taxon>
        <taxon>Batillaria</taxon>
    </lineage>
</organism>
<dbReference type="EMBL" id="JACVVK020000153">
    <property type="protein sequence ID" value="KAK7488257.1"/>
    <property type="molecule type" value="Genomic_DNA"/>
</dbReference>